<dbReference type="EMBL" id="QDEB01086397">
    <property type="protein sequence ID" value="RZC33729.1"/>
    <property type="molecule type" value="Genomic_DNA"/>
</dbReference>
<keyword evidence="3" id="KW-1185">Reference proteome</keyword>
<dbReference type="InterPro" id="IPR049012">
    <property type="entry name" value="Mutator_transp_dom"/>
</dbReference>
<protein>
    <recommendedName>
        <fullName evidence="1">Mutator-like transposase domain-containing protein</fullName>
    </recommendedName>
</protein>
<reference evidence="2 3" key="1">
    <citation type="submission" date="2017-03" db="EMBL/GenBank/DDBJ databases">
        <title>Genome of the blue death feigning beetle - Asbolus verrucosus.</title>
        <authorList>
            <person name="Rider S.D."/>
        </authorList>
    </citation>
    <scope>NUCLEOTIDE SEQUENCE [LARGE SCALE GENOMIC DNA]</scope>
    <source>
        <strain evidence="2">Butters</strain>
        <tissue evidence="2">Head and leg muscle</tissue>
    </source>
</reference>
<gene>
    <name evidence="2" type="ORF">BDFB_007204</name>
</gene>
<dbReference type="AlphaFoldDB" id="A0A482VMQ5"/>
<dbReference type="OrthoDB" id="6431392at2759"/>
<evidence type="ECO:0000313" key="3">
    <source>
        <dbReference type="Proteomes" id="UP000292052"/>
    </source>
</evidence>
<dbReference type="Proteomes" id="UP000292052">
    <property type="component" value="Unassembled WGS sequence"/>
</dbReference>
<evidence type="ECO:0000259" key="1">
    <source>
        <dbReference type="Pfam" id="PF20700"/>
    </source>
</evidence>
<dbReference type="Pfam" id="PF20700">
    <property type="entry name" value="Mutator"/>
    <property type="match status" value="1"/>
</dbReference>
<comment type="caution">
    <text evidence="2">The sequence shown here is derived from an EMBL/GenBank/DDBJ whole genome shotgun (WGS) entry which is preliminary data.</text>
</comment>
<evidence type="ECO:0000313" key="2">
    <source>
        <dbReference type="EMBL" id="RZC33729.1"/>
    </source>
</evidence>
<proteinExistence type="predicted"/>
<sequence length="133" mass="14507">MRNDNENNADVNTAGVCGVIAASSGYSQLSEFCAVLDIPVMSEKTYLSYQNNVMNNANDLATKDIINAGKEEYQLTVEARGVKNGTLEIAVIVDGAWSKRSYRSNYNVLSGVGCIVGVRIKKVLYKGVKNRFC</sequence>
<accession>A0A482VMQ5</accession>
<name>A0A482VMQ5_ASBVE</name>
<feature type="domain" description="Mutator-like transposase" evidence="1">
    <location>
        <begin position="6"/>
        <end position="133"/>
    </location>
</feature>
<organism evidence="2 3">
    <name type="scientific">Asbolus verrucosus</name>
    <name type="common">Desert ironclad beetle</name>
    <dbReference type="NCBI Taxonomy" id="1661398"/>
    <lineage>
        <taxon>Eukaryota</taxon>
        <taxon>Metazoa</taxon>
        <taxon>Ecdysozoa</taxon>
        <taxon>Arthropoda</taxon>
        <taxon>Hexapoda</taxon>
        <taxon>Insecta</taxon>
        <taxon>Pterygota</taxon>
        <taxon>Neoptera</taxon>
        <taxon>Endopterygota</taxon>
        <taxon>Coleoptera</taxon>
        <taxon>Polyphaga</taxon>
        <taxon>Cucujiformia</taxon>
        <taxon>Tenebrionidae</taxon>
        <taxon>Pimeliinae</taxon>
        <taxon>Asbolus</taxon>
    </lineage>
</organism>